<evidence type="ECO:0000256" key="6">
    <source>
        <dbReference type="ARBA" id="ARBA00022475"/>
    </source>
</evidence>
<dbReference type="Gene3D" id="3.40.50.300">
    <property type="entry name" value="P-loop containing nucleotide triphosphate hydrolases"/>
    <property type="match status" value="1"/>
</dbReference>
<dbReference type="PANTHER" id="PTHR32309">
    <property type="entry name" value="TYROSINE-PROTEIN KINASE"/>
    <property type="match status" value="1"/>
</dbReference>
<comment type="similarity">
    <text evidence="3">Belongs to the CpsD/CapB family.</text>
</comment>
<name>A0A9D1W4A0_9FIRM</name>
<evidence type="ECO:0000256" key="4">
    <source>
        <dbReference type="ARBA" id="ARBA00008883"/>
    </source>
</evidence>
<sequence>MSGYEETVKEREDEEIDLGILFRNFFQGLLRFWWLIAILMLVGGYGMYARATRFYTPRYRSTASFTVMTGDEDSGETYNFFYDVQSAGQMARTFPYILGSDLLWDAMRADLGVETINGSVSAAAVSESNLIEMSAVSSSPQDARAILESAIRVYPSVARFVIGPTKFNMIETPTVPTEPYNRPNCARSVVKGAAAGCGAGLMLLGVYALFKRTLQKPEELKNELNLPCLGQIPRVRRKARWKMGKKAEARVSLRVLQNFKENLQGLQLKIERGMGASGGKVLLITSTSTAEGKSTLAMNLAYTAAEHGKRVLLVDGDLRKQDSRLLLTDQPGSGLAEVLAGDVSLEKAVGKQEDGGFWYLCGSKAVRRPYRLLSQDRAEEVFRKMREQYDLILLDSPPAEMFADAGLLARFAESVLYVIRYDYVQKWRVLDSIAGLQGSGAKLMGYVFNEMPPKRGRYGYGRYGYGYGYGYYGYYGGSESEREARDEA</sequence>
<comment type="caution">
    <text evidence="20">The sequence shown here is derived from an EMBL/GenBank/DDBJ whole genome shotgun (WGS) entry which is preliminary data.</text>
</comment>
<dbReference type="InterPro" id="IPR003856">
    <property type="entry name" value="LPS_length_determ_N"/>
</dbReference>
<dbReference type="InterPro" id="IPR025669">
    <property type="entry name" value="AAA_dom"/>
</dbReference>
<comment type="subcellular location">
    <subcellularLocation>
        <location evidence="1">Cell inner membrane</location>
        <topology evidence="1">Multi-pass membrane protein</topology>
    </subcellularLocation>
</comment>
<dbReference type="Proteomes" id="UP000886780">
    <property type="component" value="Unassembled WGS sequence"/>
</dbReference>
<evidence type="ECO:0000256" key="3">
    <source>
        <dbReference type="ARBA" id="ARBA00007316"/>
    </source>
</evidence>
<evidence type="ECO:0000256" key="16">
    <source>
        <dbReference type="ARBA" id="ARBA00051245"/>
    </source>
</evidence>
<evidence type="ECO:0000256" key="5">
    <source>
        <dbReference type="ARBA" id="ARBA00011903"/>
    </source>
</evidence>
<comment type="similarity">
    <text evidence="4">Belongs to the etk/wzc family.</text>
</comment>
<evidence type="ECO:0000256" key="1">
    <source>
        <dbReference type="ARBA" id="ARBA00004429"/>
    </source>
</evidence>
<dbReference type="Pfam" id="PF13614">
    <property type="entry name" value="AAA_31"/>
    <property type="match status" value="1"/>
</dbReference>
<comment type="catalytic activity">
    <reaction evidence="16">
        <text>L-tyrosyl-[protein] + ATP = O-phospho-L-tyrosyl-[protein] + ADP + H(+)</text>
        <dbReference type="Rhea" id="RHEA:10596"/>
        <dbReference type="Rhea" id="RHEA-COMP:10136"/>
        <dbReference type="Rhea" id="RHEA-COMP:20101"/>
        <dbReference type="ChEBI" id="CHEBI:15378"/>
        <dbReference type="ChEBI" id="CHEBI:30616"/>
        <dbReference type="ChEBI" id="CHEBI:46858"/>
        <dbReference type="ChEBI" id="CHEBI:61978"/>
        <dbReference type="ChEBI" id="CHEBI:456216"/>
        <dbReference type="EC" id="2.7.10.2"/>
    </reaction>
</comment>
<keyword evidence="12" id="KW-0067">ATP-binding</keyword>
<feature type="domain" description="AAA" evidence="19">
    <location>
        <begin position="291"/>
        <end position="419"/>
    </location>
</feature>
<evidence type="ECO:0000256" key="13">
    <source>
        <dbReference type="ARBA" id="ARBA00022989"/>
    </source>
</evidence>
<keyword evidence="10" id="KW-0547">Nucleotide-binding</keyword>
<evidence type="ECO:0000256" key="14">
    <source>
        <dbReference type="ARBA" id="ARBA00023136"/>
    </source>
</evidence>
<dbReference type="InterPro" id="IPR005702">
    <property type="entry name" value="Wzc-like_C"/>
</dbReference>
<reference evidence="20" key="1">
    <citation type="journal article" date="2021" name="PeerJ">
        <title>Extensive microbial diversity within the chicken gut microbiome revealed by metagenomics and culture.</title>
        <authorList>
            <person name="Gilroy R."/>
            <person name="Ravi A."/>
            <person name="Getino M."/>
            <person name="Pursley I."/>
            <person name="Horton D.L."/>
            <person name="Alikhan N.F."/>
            <person name="Baker D."/>
            <person name="Gharbi K."/>
            <person name="Hall N."/>
            <person name="Watson M."/>
            <person name="Adriaenssens E.M."/>
            <person name="Foster-Nyarko E."/>
            <person name="Jarju S."/>
            <person name="Secka A."/>
            <person name="Antonio M."/>
            <person name="Oren A."/>
            <person name="Chaudhuri R.R."/>
            <person name="La Ragione R."/>
            <person name="Hildebrand F."/>
            <person name="Pallen M.J."/>
        </authorList>
    </citation>
    <scope>NUCLEOTIDE SEQUENCE</scope>
    <source>
        <strain evidence="20">ChiGjej4B4-12881</strain>
    </source>
</reference>
<reference evidence="20" key="2">
    <citation type="submission" date="2021-04" db="EMBL/GenBank/DDBJ databases">
        <authorList>
            <person name="Gilroy R."/>
        </authorList>
    </citation>
    <scope>NUCLEOTIDE SEQUENCE</scope>
    <source>
        <strain evidence="20">ChiGjej4B4-12881</strain>
    </source>
</reference>
<accession>A0A9D1W4A0</accession>
<evidence type="ECO:0000256" key="2">
    <source>
        <dbReference type="ARBA" id="ARBA00006683"/>
    </source>
</evidence>
<evidence type="ECO:0000313" key="21">
    <source>
        <dbReference type="Proteomes" id="UP000886780"/>
    </source>
</evidence>
<evidence type="ECO:0000256" key="7">
    <source>
        <dbReference type="ARBA" id="ARBA00022519"/>
    </source>
</evidence>
<dbReference type="EC" id="2.7.10.2" evidence="5"/>
<evidence type="ECO:0000256" key="17">
    <source>
        <dbReference type="SAM" id="Phobius"/>
    </source>
</evidence>
<evidence type="ECO:0000313" key="20">
    <source>
        <dbReference type="EMBL" id="HIX52216.1"/>
    </source>
</evidence>
<dbReference type="EMBL" id="DXEU01000096">
    <property type="protein sequence ID" value="HIX52216.1"/>
    <property type="molecule type" value="Genomic_DNA"/>
</dbReference>
<evidence type="ECO:0000256" key="15">
    <source>
        <dbReference type="ARBA" id="ARBA00023137"/>
    </source>
</evidence>
<evidence type="ECO:0000256" key="12">
    <source>
        <dbReference type="ARBA" id="ARBA00022840"/>
    </source>
</evidence>
<evidence type="ECO:0000256" key="10">
    <source>
        <dbReference type="ARBA" id="ARBA00022741"/>
    </source>
</evidence>
<keyword evidence="11" id="KW-0418">Kinase</keyword>
<keyword evidence="6" id="KW-1003">Cell membrane</keyword>
<evidence type="ECO:0000256" key="8">
    <source>
        <dbReference type="ARBA" id="ARBA00022679"/>
    </source>
</evidence>
<dbReference type="InterPro" id="IPR050445">
    <property type="entry name" value="Bact_polysacc_biosynth/exp"/>
</dbReference>
<dbReference type="NCBIfam" id="TIGR01007">
    <property type="entry name" value="eps_fam"/>
    <property type="match status" value="1"/>
</dbReference>
<evidence type="ECO:0000259" key="18">
    <source>
        <dbReference type="Pfam" id="PF02706"/>
    </source>
</evidence>
<gene>
    <name evidence="20" type="ORF">IAA28_05370</name>
</gene>
<dbReference type="GO" id="GO:0005886">
    <property type="term" value="C:plasma membrane"/>
    <property type="evidence" value="ECO:0007669"/>
    <property type="project" value="UniProtKB-SubCell"/>
</dbReference>
<feature type="transmembrane region" description="Helical" evidence="17">
    <location>
        <begin position="32"/>
        <end position="51"/>
    </location>
</feature>
<dbReference type="InterPro" id="IPR027417">
    <property type="entry name" value="P-loop_NTPase"/>
</dbReference>
<evidence type="ECO:0000256" key="11">
    <source>
        <dbReference type="ARBA" id="ARBA00022777"/>
    </source>
</evidence>
<dbReference type="SUPFAM" id="SSF52540">
    <property type="entry name" value="P-loop containing nucleoside triphosphate hydrolases"/>
    <property type="match status" value="1"/>
</dbReference>
<keyword evidence="7" id="KW-0997">Cell inner membrane</keyword>
<dbReference type="GO" id="GO:0004715">
    <property type="term" value="F:non-membrane spanning protein tyrosine kinase activity"/>
    <property type="evidence" value="ECO:0007669"/>
    <property type="project" value="UniProtKB-EC"/>
</dbReference>
<keyword evidence="14 17" id="KW-0472">Membrane</keyword>
<dbReference type="Pfam" id="PF02706">
    <property type="entry name" value="Wzz"/>
    <property type="match status" value="1"/>
</dbReference>
<protein>
    <recommendedName>
        <fullName evidence="5">non-specific protein-tyrosine kinase</fullName>
        <ecNumber evidence="5">2.7.10.2</ecNumber>
    </recommendedName>
</protein>
<keyword evidence="15" id="KW-0829">Tyrosine-protein kinase</keyword>
<proteinExistence type="inferred from homology"/>
<keyword evidence="8 20" id="KW-0808">Transferase</keyword>
<dbReference type="CDD" id="cd05387">
    <property type="entry name" value="BY-kinase"/>
    <property type="match status" value="1"/>
</dbReference>
<feature type="transmembrane region" description="Helical" evidence="17">
    <location>
        <begin position="189"/>
        <end position="210"/>
    </location>
</feature>
<feature type="domain" description="Polysaccharide chain length determinant N-terminal" evidence="18">
    <location>
        <begin position="15"/>
        <end position="109"/>
    </location>
</feature>
<organism evidence="20 21">
    <name type="scientific">Candidatus Lachnoclostridium stercoripullorum</name>
    <dbReference type="NCBI Taxonomy" id="2838635"/>
    <lineage>
        <taxon>Bacteria</taxon>
        <taxon>Bacillati</taxon>
        <taxon>Bacillota</taxon>
        <taxon>Clostridia</taxon>
        <taxon>Lachnospirales</taxon>
        <taxon>Lachnospiraceae</taxon>
    </lineage>
</organism>
<dbReference type="PANTHER" id="PTHR32309:SF13">
    <property type="entry name" value="FERRIC ENTEROBACTIN TRANSPORT PROTEIN FEPE"/>
    <property type="match status" value="1"/>
</dbReference>
<dbReference type="GO" id="GO:0005524">
    <property type="term" value="F:ATP binding"/>
    <property type="evidence" value="ECO:0007669"/>
    <property type="project" value="UniProtKB-KW"/>
</dbReference>
<evidence type="ECO:0000256" key="9">
    <source>
        <dbReference type="ARBA" id="ARBA00022692"/>
    </source>
</evidence>
<dbReference type="AlphaFoldDB" id="A0A9D1W4A0"/>
<keyword evidence="13 17" id="KW-1133">Transmembrane helix</keyword>
<evidence type="ECO:0000259" key="19">
    <source>
        <dbReference type="Pfam" id="PF13614"/>
    </source>
</evidence>
<keyword evidence="9 17" id="KW-0812">Transmembrane</keyword>
<comment type="similarity">
    <text evidence="2">Belongs to the CpsC/CapA family.</text>
</comment>